<feature type="chain" id="PRO_5026847578" description="DUF4430 domain-containing protein" evidence="1">
    <location>
        <begin position="21"/>
        <end position="268"/>
    </location>
</feature>
<dbReference type="EMBL" id="JAALLT010000003">
    <property type="protein sequence ID" value="NGP77051.1"/>
    <property type="molecule type" value="Genomic_DNA"/>
</dbReference>
<feature type="signal peptide" evidence="1">
    <location>
        <begin position="1"/>
        <end position="20"/>
    </location>
</feature>
<comment type="caution">
    <text evidence="2">The sequence shown here is derived from an EMBL/GenBank/DDBJ whole genome shotgun (WGS) entry which is preliminary data.</text>
</comment>
<accession>A0A6M1SNU8</accession>
<dbReference type="PROSITE" id="PS51257">
    <property type="entry name" value="PROKAR_LIPOPROTEIN"/>
    <property type="match status" value="1"/>
</dbReference>
<dbReference type="RefSeq" id="WP_165142042.1">
    <property type="nucleotide sequence ID" value="NZ_JAALLT010000003.1"/>
</dbReference>
<dbReference type="Proteomes" id="UP000473278">
    <property type="component" value="Unassembled WGS sequence"/>
</dbReference>
<dbReference type="AlphaFoldDB" id="A0A6M1SNU8"/>
<reference evidence="2 3" key="1">
    <citation type="submission" date="2020-02" db="EMBL/GenBank/DDBJ databases">
        <title>Balneolaceae bacterium YR4-1, complete genome.</title>
        <authorList>
            <person name="Li Y."/>
            <person name="Wu S."/>
        </authorList>
    </citation>
    <scope>NUCLEOTIDE SEQUENCE [LARGE SCALE GENOMIC DNA]</scope>
    <source>
        <strain evidence="2 3">YR4-1</strain>
    </source>
</reference>
<protein>
    <recommendedName>
        <fullName evidence="4">DUF4430 domain-containing protein</fullName>
    </recommendedName>
</protein>
<evidence type="ECO:0000313" key="3">
    <source>
        <dbReference type="Proteomes" id="UP000473278"/>
    </source>
</evidence>
<keyword evidence="3" id="KW-1185">Reference proteome</keyword>
<proteinExistence type="predicted"/>
<organism evidence="2 3">
    <name type="scientific">Halalkalibaculum roseum</name>
    <dbReference type="NCBI Taxonomy" id="2709311"/>
    <lineage>
        <taxon>Bacteria</taxon>
        <taxon>Pseudomonadati</taxon>
        <taxon>Balneolota</taxon>
        <taxon>Balneolia</taxon>
        <taxon>Balneolales</taxon>
        <taxon>Balneolaceae</taxon>
        <taxon>Halalkalibaculum</taxon>
    </lineage>
</organism>
<keyword evidence="1" id="KW-0732">Signal</keyword>
<evidence type="ECO:0008006" key="4">
    <source>
        <dbReference type="Google" id="ProtNLM"/>
    </source>
</evidence>
<sequence length="268" mass="29206">MYRKLIFTVLAIATATLVLTACGDNSTGATEEEAPALPNLEYSQPDVSYFENTTVKTKSASQNFLMAKSMVLSYGSISSIGMLYGSILESAPQGEGSFNNGTWEWTYSYNYQGASSEMRVTAQDNGNAISWAVYWSYSDTEVTIEDYKLMEGTTQNDGLTGNWTFNSFEAESNTPVPFLTSNWVTDGEGESEITIEILDNSSGNITISYDKVSTDFLMIVTGEGTGGNDMEIGWNTDTNLGYIQQGTDTPLCWDSSNNTVVDISCSNT</sequence>
<name>A0A6M1SNU8_9BACT</name>
<evidence type="ECO:0000256" key="1">
    <source>
        <dbReference type="SAM" id="SignalP"/>
    </source>
</evidence>
<gene>
    <name evidence="2" type="ORF">G3570_10435</name>
</gene>
<evidence type="ECO:0000313" key="2">
    <source>
        <dbReference type="EMBL" id="NGP77051.1"/>
    </source>
</evidence>